<dbReference type="AlphaFoldDB" id="A0A8H9F870"/>
<dbReference type="Proteomes" id="UP000618094">
    <property type="component" value="Unassembled WGS sequence"/>
</dbReference>
<evidence type="ECO:0000313" key="4">
    <source>
        <dbReference type="EMBL" id="GFO99007.1"/>
    </source>
</evidence>
<keyword evidence="2" id="KW-0812">Transmembrane</keyword>
<comment type="caution">
    <text evidence="4">The sequence shown here is derived from an EMBL/GenBank/DDBJ whole genome shotgun (WGS) entry which is preliminary data.</text>
</comment>
<feature type="transmembrane region" description="Helical" evidence="2">
    <location>
        <begin position="90"/>
        <end position="110"/>
    </location>
</feature>
<comment type="similarity">
    <text evidence="1">Belongs to the UPF0177 family.</text>
</comment>
<gene>
    <name evidence="4" type="ORF">LHEH8_07630</name>
</gene>
<dbReference type="GO" id="GO:0080120">
    <property type="term" value="P:CAAX-box protein maturation"/>
    <property type="evidence" value="ECO:0007669"/>
    <property type="project" value="UniProtKB-ARBA"/>
</dbReference>
<proteinExistence type="inferred from homology"/>
<evidence type="ECO:0000256" key="1">
    <source>
        <dbReference type="ARBA" id="ARBA00009067"/>
    </source>
</evidence>
<evidence type="ECO:0000256" key="2">
    <source>
        <dbReference type="SAM" id="Phobius"/>
    </source>
</evidence>
<dbReference type="GO" id="GO:0004175">
    <property type="term" value="F:endopeptidase activity"/>
    <property type="evidence" value="ECO:0007669"/>
    <property type="project" value="UniProtKB-ARBA"/>
</dbReference>
<name>A0A8H9F870_LACHE</name>
<organism evidence="4 5">
    <name type="scientific">Lactobacillus helveticus</name>
    <name type="common">Lactobacillus suntoryeus</name>
    <dbReference type="NCBI Taxonomy" id="1587"/>
    <lineage>
        <taxon>Bacteria</taxon>
        <taxon>Bacillati</taxon>
        <taxon>Bacillota</taxon>
        <taxon>Bacilli</taxon>
        <taxon>Lactobacillales</taxon>
        <taxon>Lactobacillaceae</taxon>
        <taxon>Lactobacillus</taxon>
    </lineage>
</organism>
<dbReference type="InterPro" id="IPR003675">
    <property type="entry name" value="Rce1/LyrA-like_dom"/>
</dbReference>
<dbReference type="EMBL" id="BLYO01000157">
    <property type="protein sequence ID" value="GFO99007.1"/>
    <property type="molecule type" value="Genomic_DNA"/>
</dbReference>
<reference evidence="4" key="1">
    <citation type="submission" date="2020-07" db="EMBL/GenBank/DDBJ databases">
        <title>Draft genome sequence of Lactobacillus helveticus strain H-8.</title>
        <authorList>
            <person name="Endo A."/>
            <person name="Maeno S."/>
            <person name="Kido Y."/>
        </authorList>
    </citation>
    <scope>NUCLEOTIDE SEQUENCE</scope>
    <source>
        <strain evidence="4">H-8</strain>
    </source>
</reference>
<evidence type="ECO:0000313" key="5">
    <source>
        <dbReference type="Proteomes" id="UP000618094"/>
    </source>
</evidence>
<dbReference type="Pfam" id="PF02517">
    <property type="entry name" value="Rce1-like"/>
    <property type="match status" value="1"/>
</dbReference>
<protein>
    <recommendedName>
        <fullName evidence="3">CAAX prenyl protease 2/Lysostaphin resistance protein A-like domain-containing protein</fullName>
    </recommendedName>
</protein>
<feature type="transmembrane region" description="Helical" evidence="2">
    <location>
        <begin position="66"/>
        <end position="84"/>
    </location>
</feature>
<feature type="domain" description="CAAX prenyl protease 2/Lysostaphin resistance protein A-like" evidence="3">
    <location>
        <begin position="30"/>
        <end position="130"/>
    </location>
</feature>
<evidence type="ECO:0000259" key="3">
    <source>
        <dbReference type="Pfam" id="PF02517"/>
    </source>
</evidence>
<sequence length="161" mass="18437">MIWDILWNICSGSMSRFTSQAFLQSSFRFAWKPFFDAISTGVSEETFRYLSIVTLLECLKETKHQVTFVVIISAMIFGAFHLLNVMDEPFIAAISQVIMAFVSGLVWAIIYLYTGKLWAMMIIHGIYDYFMFLQPIGISTSNSIFIIYCVIEVIIPILLTI</sequence>
<keyword evidence="2" id="KW-1133">Transmembrane helix</keyword>
<feature type="transmembrane region" description="Helical" evidence="2">
    <location>
        <begin position="143"/>
        <end position="160"/>
    </location>
</feature>
<accession>A0A8H9F870</accession>
<keyword evidence="2" id="KW-0472">Membrane</keyword>